<accession>A0ABW8N7D6</accession>
<organism evidence="2 3">
    <name type="scientific">Paenarthrobacter histidinolovorans</name>
    <dbReference type="NCBI Taxonomy" id="43664"/>
    <lineage>
        <taxon>Bacteria</taxon>
        <taxon>Bacillati</taxon>
        <taxon>Actinomycetota</taxon>
        <taxon>Actinomycetes</taxon>
        <taxon>Micrococcales</taxon>
        <taxon>Micrococcaceae</taxon>
        <taxon>Paenarthrobacter</taxon>
    </lineage>
</organism>
<proteinExistence type="predicted"/>
<reference evidence="2 3" key="1">
    <citation type="submission" date="2024-10" db="EMBL/GenBank/DDBJ databases">
        <title>Novel secondary metabolite-producing bacteria for plant disease control.</title>
        <authorList>
            <person name="Chevrette M."/>
        </authorList>
    </citation>
    <scope>NUCLEOTIDE SEQUENCE [LARGE SCALE GENOMIC DNA]</scope>
    <source>
        <strain evidence="2 3">J30 TE3557</strain>
    </source>
</reference>
<evidence type="ECO:0000313" key="2">
    <source>
        <dbReference type="EMBL" id="MFK4639486.1"/>
    </source>
</evidence>
<comment type="caution">
    <text evidence="2">The sequence shown here is derived from an EMBL/GenBank/DDBJ whole genome shotgun (WGS) entry which is preliminary data.</text>
</comment>
<dbReference type="InterPro" id="IPR013783">
    <property type="entry name" value="Ig-like_fold"/>
</dbReference>
<dbReference type="Proteomes" id="UP001620520">
    <property type="component" value="Unassembled WGS sequence"/>
</dbReference>
<keyword evidence="3" id="KW-1185">Reference proteome</keyword>
<feature type="chain" id="PRO_5045066262" description="PKD domain-containing protein" evidence="1">
    <location>
        <begin position="30"/>
        <end position="617"/>
    </location>
</feature>
<evidence type="ECO:0008006" key="4">
    <source>
        <dbReference type="Google" id="ProtNLM"/>
    </source>
</evidence>
<name>A0ABW8N7D6_9MICC</name>
<gene>
    <name evidence="2" type="ORF">ABIA52_002375</name>
</gene>
<protein>
    <recommendedName>
        <fullName evidence="4">PKD domain-containing protein</fullName>
    </recommendedName>
</protein>
<evidence type="ECO:0000313" key="3">
    <source>
        <dbReference type="Proteomes" id="UP001620520"/>
    </source>
</evidence>
<dbReference type="EMBL" id="JBIYEW010000003">
    <property type="protein sequence ID" value="MFK4639486.1"/>
    <property type="molecule type" value="Genomic_DNA"/>
</dbReference>
<feature type="signal peptide" evidence="1">
    <location>
        <begin position="1"/>
        <end position="29"/>
    </location>
</feature>
<evidence type="ECO:0000256" key="1">
    <source>
        <dbReference type="SAM" id="SignalP"/>
    </source>
</evidence>
<dbReference type="RefSeq" id="WP_404594552.1">
    <property type="nucleotide sequence ID" value="NZ_JBIYEW010000003.1"/>
</dbReference>
<sequence length="617" mass="66199">MTMKSTPVRHAGIGILAASLLLGTGVGNAAPAVAAAPVCVAIAGAMQITADCIDPQFAKPVIDSETDETSPVAHHRIRAHFEGTNIEFNVYFHAKQDLGKWAGRFFQYTYPTAFTPEEDTSRADDRAIGFALSSGGYAVQAGNKSLALGYRHTAAAAKFAETLAAKYYGSTRTISGYLYGPSGGSYQTIGATENSTGVWQGFVPMVQGVPQPTSYNFLGRSAAELILGNKAGQIRNALLPGGSGNPYAGLDPAEEAMLREVHALGIPWKGWEFPDYLLGRSDQYPQGLDSDAPLSFDPTYANDFWNTPGYLGTEVSPLGNRVRAELATMGDTVGNRWNIANRFYYRYQTPPASEGWVGLQQFLKADGTPLYPQRPVKDPGFSGFVSGNTAFDGSINGKVIVVDNLYDTDALPQHADWYRQRVQASLGQAATDNYRIYYNDHADHQNAPVTGERAKHLVNWYGMAEQALRDVAAWAENGVKPLASTNYHVSDAQVVVPENAAARRGIQPTVDLTVQGKESTSINVGQTINLRAKAQVPPGAGAVVKAEWDLDGDGVYTHAPLVRVGSVVTLQTNVAFDKPGTYLVALRVSSERTGDPTATFALAQNLDRVQVVVTPGG</sequence>
<keyword evidence="1" id="KW-0732">Signal</keyword>
<dbReference type="Gene3D" id="2.60.40.10">
    <property type="entry name" value="Immunoglobulins"/>
    <property type="match status" value="1"/>
</dbReference>